<dbReference type="InterPro" id="IPR006615">
    <property type="entry name" value="Pept_C19_DUSP"/>
</dbReference>
<evidence type="ECO:0000259" key="4">
    <source>
        <dbReference type="PROSITE" id="PS50053"/>
    </source>
</evidence>
<dbReference type="RefSeq" id="XP_008479247.1">
    <property type="nucleotide sequence ID" value="XM_008481025.1"/>
</dbReference>
<feature type="compositionally biased region" description="Polar residues" evidence="3">
    <location>
        <begin position="550"/>
        <end position="564"/>
    </location>
</feature>
<proteinExistence type="inferred from homology"/>
<accession>A0A1S3DCR9</accession>
<dbReference type="AlphaFoldDB" id="A0A1S3DCR9"/>
<dbReference type="GO" id="GO:0004197">
    <property type="term" value="F:cysteine-type endopeptidase activity"/>
    <property type="evidence" value="ECO:0007669"/>
    <property type="project" value="InterPro"/>
</dbReference>
<feature type="compositionally biased region" description="Polar residues" evidence="3">
    <location>
        <begin position="204"/>
        <end position="226"/>
    </location>
</feature>
<dbReference type="InterPro" id="IPR000626">
    <property type="entry name" value="Ubiquitin-like_dom"/>
</dbReference>
<dbReference type="InterPro" id="IPR044743">
    <property type="entry name" value="Ubl_USP48"/>
</dbReference>
<protein>
    <recommendedName>
        <fullName evidence="2">Ubiquitin carboxyl-terminal hydrolase 48</fullName>
    </recommendedName>
</protein>
<dbReference type="Gene3D" id="3.30.2230.10">
    <property type="entry name" value="DUSP-like"/>
    <property type="match status" value="1"/>
</dbReference>
<dbReference type="Proteomes" id="UP000079169">
    <property type="component" value="Unplaced"/>
</dbReference>
<dbReference type="PaxDb" id="121845-A0A1S3DCR9"/>
<feature type="region of interest" description="Disordered" evidence="3">
    <location>
        <begin position="175"/>
        <end position="226"/>
    </location>
</feature>
<dbReference type="SUPFAM" id="SSF143791">
    <property type="entry name" value="DUSP-like"/>
    <property type="match status" value="1"/>
</dbReference>
<dbReference type="GO" id="GO:0016579">
    <property type="term" value="P:protein deubiquitination"/>
    <property type="evidence" value="ECO:0007669"/>
    <property type="project" value="InterPro"/>
</dbReference>
<dbReference type="PROSITE" id="PS50053">
    <property type="entry name" value="UBIQUITIN_2"/>
    <property type="match status" value="1"/>
</dbReference>
<gene>
    <name evidence="7" type="primary">LOC103516074</name>
</gene>
<feature type="compositionally biased region" description="Basic and acidic residues" evidence="3">
    <location>
        <begin position="569"/>
        <end position="582"/>
    </location>
</feature>
<feature type="compositionally biased region" description="Low complexity" evidence="3">
    <location>
        <begin position="871"/>
        <end position="891"/>
    </location>
</feature>
<sequence>MARDEYKKVSDAKRNEMIDILKILPVQSENPENVVNLATVQVISVASLTSFLQNKSEPVDNTPLLCPHQKLSPSMVRSCKYISTEGAAKLFDHLSGGPQLFLLESICHECVQAKCEFLRVKKKTGDDAKEIQSMLKMKLDVSKPTFWVGKNSLKYWKSLVNKDLAMKKITNGVDSPSYNENNSLNQAGNGIANVQSDDEKKQLSPISSSSDKNVQSSPLKSNSQSNNMLDTLAYNLFIDRRSNKECETNGDSIEDSVSESEVDKNSNGFRKRLLDCRHVEDEQLERTKRIRTSDRRVPSCNSSNDALQEINCNNTNTSCNNKNTIHPKDSLNSDQVNNTGKNIKETKSSFVISPEMTECYVLMENLETTFNLFKSKFLCVLKQQQNQQQKENPCDKIKNLQCTRVSPQGDNDIDEHFVGPDDVNSEQILTSKIEFNTYVKSESLDESFNRNNHLHINLESQEGNVTSIEATSIMNSKLELNHVDKDLNGGQGTSLDNGGVSSPLKSYSNSIERVLEQNKKGTVKSPDLTKCEEDNDNEVETFRRNRTYDHNSCTKSTRTNQSKNEGLLYEDKAHSRFDDKQNDQVNGDNERRKRKMKDGDNDGEEDEESTDENTQKEFNEDILCPHGELIPDESMRRLVPQGVWSILSTYFPLARAFPHDAETCKKCEHRNLQDEVTKEENRRTAALHREKFAHLLNSKNRPSLASLVEEVQNMGPSDDNDLGNSRKLYMISREFLDTWKRFVRDSTKRDVPRELCNASLLCDHGKLLYEPELEYSADDNPVFVWVSEEEWSQLKAVFQVDYELSTFYCATVRTFINTPDICEACVTKRKASEEQEQLTYTRGKLVIRVANSDDSAPEDSAGKKTDEWSMNGKSSKGHISNKSSSSDDVSVIANGSNAETTVRRSQRKRKAKNDVILTVSSSDTLMSVKVKILKRLCIAPYDQNLFLLETGRLLEENSATLQQLNVHRDSVILLKVNEPHQDEVAEFGKVQQQELGFSGTKLLGVDS</sequence>
<comment type="similarity">
    <text evidence="1">Belongs to the peptidase C19 family.</text>
</comment>
<keyword evidence="7" id="KW-0378">Hydrolase</keyword>
<dbReference type="PROSITE" id="PS51283">
    <property type="entry name" value="DUSP"/>
    <property type="match status" value="1"/>
</dbReference>
<dbReference type="STRING" id="121845.A0A1S3DCR9"/>
<feature type="region of interest" description="Disordered" evidence="3">
    <location>
        <begin position="550"/>
        <end position="621"/>
    </location>
</feature>
<dbReference type="SUPFAM" id="SSF54236">
    <property type="entry name" value="Ubiquitin-like"/>
    <property type="match status" value="1"/>
</dbReference>
<feature type="region of interest" description="Disordered" evidence="3">
    <location>
        <begin position="516"/>
        <end position="536"/>
    </location>
</feature>
<feature type="compositionally biased region" description="Polar residues" evidence="3">
    <location>
        <begin position="175"/>
        <end position="195"/>
    </location>
</feature>
<evidence type="ECO:0000256" key="3">
    <source>
        <dbReference type="SAM" id="MobiDB-lite"/>
    </source>
</evidence>
<organism evidence="6 7">
    <name type="scientific">Diaphorina citri</name>
    <name type="common">Asian citrus psyllid</name>
    <dbReference type="NCBI Taxonomy" id="121845"/>
    <lineage>
        <taxon>Eukaryota</taxon>
        <taxon>Metazoa</taxon>
        <taxon>Ecdysozoa</taxon>
        <taxon>Arthropoda</taxon>
        <taxon>Hexapoda</taxon>
        <taxon>Insecta</taxon>
        <taxon>Pterygota</taxon>
        <taxon>Neoptera</taxon>
        <taxon>Paraneoptera</taxon>
        <taxon>Hemiptera</taxon>
        <taxon>Sternorrhyncha</taxon>
        <taxon>Psylloidea</taxon>
        <taxon>Psyllidae</taxon>
        <taxon>Diaphorininae</taxon>
        <taxon>Diaphorina</taxon>
    </lineage>
</organism>
<feature type="region of interest" description="Disordered" evidence="3">
    <location>
        <begin position="851"/>
        <end position="891"/>
    </location>
</feature>
<dbReference type="CDD" id="cd01795">
    <property type="entry name" value="Ubl_USP48"/>
    <property type="match status" value="1"/>
</dbReference>
<dbReference type="KEGG" id="dci:103516074"/>
<evidence type="ECO:0000256" key="1">
    <source>
        <dbReference type="ARBA" id="ARBA00009085"/>
    </source>
</evidence>
<dbReference type="InterPro" id="IPR029071">
    <property type="entry name" value="Ubiquitin-like_domsf"/>
</dbReference>
<dbReference type="Gene3D" id="3.10.20.90">
    <property type="entry name" value="Phosphatidylinositol 3-kinase Catalytic Subunit, Chain A, domain 1"/>
    <property type="match status" value="1"/>
</dbReference>
<feature type="compositionally biased region" description="Acidic residues" evidence="3">
    <location>
        <begin position="601"/>
        <end position="611"/>
    </location>
</feature>
<name>A0A1S3DCR9_DIACI</name>
<feature type="domain" description="DUSP" evidence="5">
    <location>
        <begin position="702"/>
        <end position="816"/>
    </location>
</feature>
<dbReference type="InterPro" id="IPR035927">
    <property type="entry name" value="DUSP-like_sf"/>
</dbReference>
<evidence type="ECO:0000256" key="2">
    <source>
        <dbReference type="ARBA" id="ARBA00035173"/>
    </source>
</evidence>
<keyword evidence="6" id="KW-1185">Reference proteome</keyword>
<dbReference type="GO" id="GO:0004843">
    <property type="term" value="F:cysteine-type deubiquitinase activity"/>
    <property type="evidence" value="ECO:0007669"/>
    <property type="project" value="InterPro"/>
</dbReference>
<dbReference type="GeneID" id="103516074"/>
<feature type="domain" description="Ubiquitin-like" evidence="4">
    <location>
        <begin position="898"/>
        <end position="981"/>
    </location>
</feature>
<evidence type="ECO:0000313" key="6">
    <source>
        <dbReference type="Proteomes" id="UP000079169"/>
    </source>
</evidence>
<reference evidence="7" key="1">
    <citation type="submission" date="2025-08" db="UniProtKB">
        <authorList>
            <consortium name="RefSeq"/>
        </authorList>
    </citation>
    <scope>IDENTIFICATION</scope>
</reference>
<evidence type="ECO:0000259" key="5">
    <source>
        <dbReference type="PROSITE" id="PS51283"/>
    </source>
</evidence>
<evidence type="ECO:0000313" key="7">
    <source>
        <dbReference type="RefSeq" id="XP_008479247.1"/>
    </source>
</evidence>